<keyword evidence="3" id="KW-0812">Transmembrane</keyword>
<evidence type="ECO:0000256" key="3">
    <source>
        <dbReference type="SAM" id="Phobius"/>
    </source>
</evidence>
<dbReference type="InterPro" id="IPR017871">
    <property type="entry name" value="ABC_transporter-like_CS"/>
</dbReference>
<evidence type="ECO:0000313" key="6">
    <source>
        <dbReference type="Proteomes" id="UP001595699"/>
    </source>
</evidence>
<reference evidence="6" key="1">
    <citation type="journal article" date="2019" name="Int. J. Syst. Evol. Microbiol.">
        <title>The Global Catalogue of Microorganisms (GCM) 10K type strain sequencing project: providing services to taxonomists for standard genome sequencing and annotation.</title>
        <authorList>
            <consortium name="The Broad Institute Genomics Platform"/>
            <consortium name="The Broad Institute Genome Sequencing Center for Infectious Disease"/>
            <person name="Wu L."/>
            <person name="Ma J."/>
        </authorList>
    </citation>
    <scope>NUCLEOTIDE SEQUENCE [LARGE SCALE GENOMIC DNA]</scope>
    <source>
        <strain evidence="6">CGMCC 4.7241</strain>
    </source>
</reference>
<dbReference type="Proteomes" id="UP001595699">
    <property type="component" value="Unassembled WGS sequence"/>
</dbReference>
<feature type="transmembrane region" description="Helical" evidence="3">
    <location>
        <begin position="238"/>
        <end position="258"/>
    </location>
</feature>
<feature type="transmembrane region" description="Helical" evidence="3">
    <location>
        <begin position="270"/>
        <end position="293"/>
    </location>
</feature>
<dbReference type="PANTHER" id="PTHR24221:SF646">
    <property type="entry name" value="HAEMOLYSIN SECRETION ATP-BINDING PROTEIN"/>
    <property type="match status" value="1"/>
</dbReference>
<dbReference type="PROSITE" id="PS50893">
    <property type="entry name" value="ABC_TRANSPORTER_2"/>
    <property type="match status" value="1"/>
</dbReference>
<keyword evidence="3" id="KW-1133">Transmembrane helix</keyword>
<dbReference type="SMART" id="SM00382">
    <property type="entry name" value="AAA"/>
    <property type="match status" value="1"/>
</dbReference>
<protein>
    <submittedName>
        <fullName evidence="5">ABC transporter ATP-binding protein</fullName>
    </submittedName>
</protein>
<feature type="transmembrane region" description="Helical" evidence="3">
    <location>
        <begin position="50"/>
        <end position="70"/>
    </location>
</feature>
<dbReference type="InterPro" id="IPR027417">
    <property type="entry name" value="P-loop_NTPase"/>
</dbReference>
<dbReference type="SUPFAM" id="SSF52540">
    <property type="entry name" value="P-loop containing nucleoside triphosphate hydrolases"/>
    <property type="match status" value="1"/>
</dbReference>
<proteinExistence type="predicted"/>
<accession>A0ABV7YFQ2</accession>
<evidence type="ECO:0000256" key="1">
    <source>
        <dbReference type="ARBA" id="ARBA00022741"/>
    </source>
</evidence>
<dbReference type="PROSITE" id="PS00211">
    <property type="entry name" value="ABC_TRANSPORTER_1"/>
    <property type="match status" value="1"/>
</dbReference>
<dbReference type="InterPro" id="IPR039421">
    <property type="entry name" value="Type_1_exporter"/>
</dbReference>
<dbReference type="InterPro" id="IPR003439">
    <property type="entry name" value="ABC_transporter-like_ATP-bd"/>
</dbReference>
<evidence type="ECO:0000313" key="5">
    <source>
        <dbReference type="EMBL" id="MFC3763437.1"/>
    </source>
</evidence>
<feature type="transmembrane region" description="Helical" evidence="3">
    <location>
        <begin position="153"/>
        <end position="171"/>
    </location>
</feature>
<dbReference type="Pfam" id="PF00005">
    <property type="entry name" value="ABC_tran"/>
    <property type="match status" value="1"/>
</dbReference>
<evidence type="ECO:0000256" key="2">
    <source>
        <dbReference type="ARBA" id="ARBA00022840"/>
    </source>
</evidence>
<keyword evidence="6" id="KW-1185">Reference proteome</keyword>
<keyword evidence="2 5" id="KW-0067">ATP-binding</keyword>
<dbReference type="InterPro" id="IPR003593">
    <property type="entry name" value="AAA+_ATPase"/>
</dbReference>
<dbReference type="RefSeq" id="WP_205117792.1">
    <property type="nucleotide sequence ID" value="NZ_JAFBCM010000001.1"/>
</dbReference>
<keyword evidence="3" id="KW-0472">Membrane</keyword>
<dbReference type="Gene3D" id="3.40.50.300">
    <property type="entry name" value="P-loop containing nucleotide triphosphate hydrolases"/>
    <property type="match status" value="1"/>
</dbReference>
<dbReference type="GO" id="GO:0005524">
    <property type="term" value="F:ATP binding"/>
    <property type="evidence" value="ECO:0007669"/>
    <property type="project" value="UniProtKB-KW"/>
</dbReference>
<organism evidence="5 6">
    <name type="scientific">Tenggerimyces flavus</name>
    <dbReference type="NCBI Taxonomy" id="1708749"/>
    <lineage>
        <taxon>Bacteria</taxon>
        <taxon>Bacillati</taxon>
        <taxon>Actinomycetota</taxon>
        <taxon>Actinomycetes</taxon>
        <taxon>Propionibacteriales</taxon>
        <taxon>Nocardioidaceae</taxon>
        <taxon>Tenggerimyces</taxon>
    </lineage>
</organism>
<evidence type="ECO:0000259" key="4">
    <source>
        <dbReference type="PROSITE" id="PS50893"/>
    </source>
</evidence>
<gene>
    <name evidence="5" type="ORF">ACFOUW_21545</name>
</gene>
<sequence>MINLLLYGFRVAPGYLVAALACAVAGSLTGTALLFLTGRVIGSDPELGSFALPALLLVVAFLVSSALPLVEEHLKAGLEATAKVAVEYARVEPFVRPRGIAHLDDPEVHNLHTASGGVGWTSISFALSAQVGMVATHLSLAGAAVLVGTILGWWYAVLLCVATLAVEAWLARERRVESGIWAGDTEGQRRSEYVFDLAMSRSAKELRVFGLASWLTNSYAALWNAIMAPVWAGRRRTTLVTTAAFVGYLGVLLWGLVASIRAGTAGGLSLTQVGTVIPALLAVPATLGAALMWNSGLGSGQTGRQALRALRELSARVGEPSPRDGRPPSWGDQLEVVFEDVGFRYPGQSRDVLSGLSLRIAPRERLALVGVNGAGKSTLVKLLAGVYQPTSGRVLVNGTDLATLNEAALARWQARVTAITQDFACLPMTAAENVLLGKGDRDIWSAAHRSGAAGFVGELPRGWETVLSAEFDGGVDLSAGQWQRLALARALVAVEGGAGLLVLDEPAAALDVRAEADLVDRYLEHTEGVSSLVISHRFSVVRPADRIVVLADGRIAESGTHDELMAAGGRYAAMFTLQADRYTRTEEGR</sequence>
<keyword evidence="1" id="KW-0547">Nucleotide-binding</keyword>
<name>A0ABV7YFQ2_9ACTN</name>
<dbReference type="PANTHER" id="PTHR24221">
    <property type="entry name" value="ATP-BINDING CASSETTE SUB-FAMILY B"/>
    <property type="match status" value="1"/>
</dbReference>
<dbReference type="EMBL" id="JBHRZH010000018">
    <property type="protein sequence ID" value="MFC3763437.1"/>
    <property type="molecule type" value="Genomic_DNA"/>
</dbReference>
<comment type="caution">
    <text evidence="5">The sequence shown here is derived from an EMBL/GenBank/DDBJ whole genome shotgun (WGS) entry which is preliminary data.</text>
</comment>
<feature type="transmembrane region" description="Helical" evidence="3">
    <location>
        <begin position="12"/>
        <end position="38"/>
    </location>
</feature>
<feature type="domain" description="ABC transporter" evidence="4">
    <location>
        <begin position="336"/>
        <end position="577"/>
    </location>
</feature>
<feature type="transmembrane region" description="Helical" evidence="3">
    <location>
        <begin position="208"/>
        <end position="232"/>
    </location>
</feature>